<dbReference type="EMBL" id="JAPHNI010000453">
    <property type="protein sequence ID" value="KAJ8110921.1"/>
    <property type="molecule type" value="Genomic_DNA"/>
</dbReference>
<proteinExistence type="predicted"/>
<comment type="caution">
    <text evidence="1">The sequence shown here is derived from an EMBL/GenBank/DDBJ whole genome shotgun (WGS) entry which is preliminary data.</text>
</comment>
<gene>
    <name evidence="1" type="ORF">OPT61_g6358</name>
</gene>
<name>A0ACC2I6X5_9PLEO</name>
<keyword evidence="2" id="KW-1185">Reference proteome</keyword>
<sequence>MEFRYHTSTIFADKASIDPDQDISICLWWEGERYREDGTITWGLQDATRRWNWRTMRREARSDLEIRAENPSFENVIDMSLKWAVTCRTMHDRCRSELVDDKTKFIPSRLLDVGIVGQQSIRLVKSEVLAQNTHLTYCTLSYCWGDKRNAVCTTRENFTEHLNAIAIDSLPLTIRDAIIVTRAFGVQHLWIDALCIIQVENGENEDWQREVPNMGRIYSHSIFTIAASSAENSSIGLFSRTESARWPVLDYRLTPETCSAKNQNVFTMTAALPEWTESVESSVLSTRGWVLQERMRASRTLFFTKEGVFWQCNELLNSEYGQISKYSVYFRLPTTEQICTSILDRTDDFLPHDPWIKLLSAYVGKHFTNPTDRLPAITGLGTDIARACGVEFYMGVLTHSLTMHKTTRDPFMVLGIPSQAVTFLDSMQLGVKIDKKTDIELVLDKHRLRARARLQSLRITRTSAWCAGSYGCGPQRLSNHGYEFMPTQCRADLSASRATGGSRTAILVFDTLLDALPKEGGSILCIRWYAQLGTIILEPGPWTISKKVSSMAMVISPVDGSDVMFTRRGWMVTESDDLFQDEPKNIMLV</sequence>
<evidence type="ECO:0000313" key="1">
    <source>
        <dbReference type="EMBL" id="KAJ8110921.1"/>
    </source>
</evidence>
<organism evidence="1 2">
    <name type="scientific">Boeremia exigua</name>
    <dbReference type="NCBI Taxonomy" id="749465"/>
    <lineage>
        <taxon>Eukaryota</taxon>
        <taxon>Fungi</taxon>
        <taxon>Dikarya</taxon>
        <taxon>Ascomycota</taxon>
        <taxon>Pezizomycotina</taxon>
        <taxon>Dothideomycetes</taxon>
        <taxon>Pleosporomycetidae</taxon>
        <taxon>Pleosporales</taxon>
        <taxon>Pleosporineae</taxon>
        <taxon>Didymellaceae</taxon>
        <taxon>Boeremia</taxon>
    </lineage>
</organism>
<evidence type="ECO:0000313" key="2">
    <source>
        <dbReference type="Proteomes" id="UP001153331"/>
    </source>
</evidence>
<protein>
    <submittedName>
        <fullName evidence="1">Uncharacterized protein</fullName>
    </submittedName>
</protein>
<accession>A0ACC2I6X5</accession>
<dbReference type="Proteomes" id="UP001153331">
    <property type="component" value="Unassembled WGS sequence"/>
</dbReference>
<reference evidence="1" key="1">
    <citation type="submission" date="2022-11" db="EMBL/GenBank/DDBJ databases">
        <title>Genome Sequence of Boeremia exigua.</title>
        <authorList>
            <person name="Buettner E."/>
        </authorList>
    </citation>
    <scope>NUCLEOTIDE SEQUENCE</scope>
    <source>
        <strain evidence="1">CU02</strain>
    </source>
</reference>